<sequence>MPKTVVAYSFNLFELPPGDAKYGIELIGADEFDTDNSDWACSEIWVANPRSISIPRAFADGAWEGCLDDVRGLLTSTLSTSSATASKLKDARAVAIGFVDGDLELIWKR</sequence>
<evidence type="ECO:0000313" key="1">
    <source>
        <dbReference type="EMBL" id="PWF48506.1"/>
    </source>
</evidence>
<dbReference type="Proteomes" id="UP000241421">
    <property type="component" value="Unassembled WGS sequence"/>
</dbReference>
<accession>A0A2U2HM43</accession>
<evidence type="ECO:0000313" key="2">
    <source>
        <dbReference type="Proteomes" id="UP000241421"/>
    </source>
</evidence>
<dbReference type="EMBL" id="PXWF02000187">
    <property type="protein sequence ID" value="PWF48506.1"/>
    <property type="molecule type" value="Genomic_DNA"/>
</dbReference>
<name>A0A2U2HM43_9BURK</name>
<keyword evidence="2" id="KW-1185">Reference proteome</keyword>
<gene>
    <name evidence="1" type="ORF">C7C56_011480</name>
</gene>
<comment type="caution">
    <text evidence="1">The sequence shown here is derived from an EMBL/GenBank/DDBJ whole genome shotgun (WGS) entry which is preliminary data.</text>
</comment>
<proteinExistence type="predicted"/>
<dbReference type="AlphaFoldDB" id="A0A2U2HM43"/>
<organism evidence="1 2">
    <name type="scientific">Massilia glaciei</name>
    <dbReference type="NCBI Taxonomy" id="1524097"/>
    <lineage>
        <taxon>Bacteria</taxon>
        <taxon>Pseudomonadati</taxon>
        <taxon>Pseudomonadota</taxon>
        <taxon>Betaproteobacteria</taxon>
        <taxon>Burkholderiales</taxon>
        <taxon>Oxalobacteraceae</taxon>
        <taxon>Telluria group</taxon>
        <taxon>Massilia</taxon>
    </lineage>
</organism>
<reference evidence="1 2" key="1">
    <citation type="submission" date="2018-04" db="EMBL/GenBank/DDBJ databases">
        <title>Massilia violaceinigra sp. nov., a novel purple-pigmented bacterium isolated from Tianshan glacier, Xinjiang, China.</title>
        <authorList>
            <person name="Wang H."/>
        </authorList>
    </citation>
    <scope>NUCLEOTIDE SEQUENCE [LARGE SCALE GENOMIC DNA]</scope>
    <source>
        <strain evidence="1 2">B448-2</strain>
    </source>
</reference>
<protein>
    <submittedName>
        <fullName evidence="1">Uncharacterized protein</fullName>
    </submittedName>
</protein>